<proteinExistence type="predicted"/>
<gene>
    <name evidence="1" type="ORF">FE257_012315</name>
</gene>
<name>A0AAD4CHD8_ASPNN</name>
<sequence>MQQQLLATFRSFFAKSSIVKQESPGWMTLLVDPQIDAAKEWRLRLRHPALAAALALHSRRSGSPGGEVQARVWYDQGLKQQQKILSCPGSSIKPGVEEVSAAILLAYYEVISSTSGMGYFQHVLGAQALLSLIGPNSCQDGNLHQLYQTVRLHMVYVSISTRTASILGTRDWTTIPFQTTSKTACDYMVDFLLRFPPALLQQNHPDRLSREAEAEMTSYLVLIWDMLFPSHNLEHAPTARYATHGDAGHEYTYLLTYIPVYPPRVDLDSVIAVALYSLGWVLVLSHGARQSFNKPEYTRLLTAHYGIILRAAVHMEELDDGCGYIRMVFPLRGRVQIIAFSYGPPKRDCPVFFIL</sequence>
<dbReference type="InterPro" id="IPR053178">
    <property type="entry name" value="Osmoadaptation_assoc"/>
</dbReference>
<dbReference type="Proteomes" id="UP001194746">
    <property type="component" value="Unassembled WGS sequence"/>
</dbReference>
<keyword evidence="2" id="KW-1185">Reference proteome</keyword>
<dbReference type="AlphaFoldDB" id="A0AAD4CHD8"/>
<evidence type="ECO:0000313" key="2">
    <source>
        <dbReference type="Proteomes" id="UP001194746"/>
    </source>
</evidence>
<dbReference type="EMBL" id="VCAU01000088">
    <property type="protein sequence ID" value="KAF9885843.1"/>
    <property type="molecule type" value="Genomic_DNA"/>
</dbReference>
<accession>A0AAD4CHD8</accession>
<dbReference type="PANTHER" id="PTHR38111">
    <property type="entry name" value="ZN(2)-C6 FUNGAL-TYPE DOMAIN-CONTAINING PROTEIN-RELATED"/>
    <property type="match status" value="1"/>
</dbReference>
<reference evidence="1" key="1">
    <citation type="journal article" date="2019" name="Beilstein J. Org. Chem.">
        <title>Nanangenines: drimane sesquiterpenoids as the dominant metabolite cohort of a novel Australian fungus, Aspergillus nanangensis.</title>
        <authorList>
            <person name="Lacey H.J."/>
            <person name="Gilchrist C.L.M."/>
            <person name="Crombie A."/>
            <person name="Kalaitzis J.A."/>
            <person name="Vuong D."/>
            <person name="Rutledge P.J."/>
            <person name="Turner P."/>
            <person name="Pitt J.I."/>
            <person name="Lacey E."/>
            <person name="Chooi Y.H."/>
            <person name="Piggott A.M."/>
        </authorList>
    </citation>
    <scope>NUCLEOTIDE SEQUENCE</scope>
    <source>
        <strain evidence="1">MST-FP2251</strain>
    </source>
</reference>
<organism evidence="1 2">
    <name type="scientific">Aspergillus nanangensis</name>
    <dbReference type="NCBI Taxonomy" id="2582783"/>
    <lineage>
        <taxon>Eukaryota</taxon>
        <taxon>Fungi</taxon>
        <taxon>Dikarya</taxon>
        <taxon>Ascomycota</taxon>
        <taxon>Pezizomycotina</taxon>
        <taxon>Eurotiomycetes</taxon>
        <taxon>Eurotiomycetidae</taxon>
        <taxon>Eurotiales</taxon>
        <taxon>Aspergillaceae</taxon>
        <taxon>Aspergillus</taxon>
        <taxon>Aspergillus subgen. Circumdati</taxon>
    </lineage>
</organism>
<reference evidence="1" key="2">
    <citation type="submission" date="2020-02" db="EMBL/GenBank/DDBJ databases">
        <authorList>
            <person name="Gilchrist C.L.M."/>
            <person name="Chooi Y.-H."/>
        </authorList>
    </citation>
    <scope>NUCLEOTIDE SEQUENCE</scope>
    <source>
        <strain evidence="1">MST-FP2251</strain>
    </source>
</reference>
<protein>
    <submittedName>
        <fullName evidence="1">Uncharacterized protein</fullName>
    </submittedName>
</protein>
<comment type="caution">
    <text evidence="1">The sequence shown here is derived from an EMBL/GenBank/DDBJ whole genome shotgun (WGS) entry which is preliminary data.</text>
</comment>
<evidence type="ECO:0000313" key="1">
    <source>
        <dbReference type="EMBL" id="KAF9885843.1"/>
    </source>
</evidence>
<dbReference type="PANTHER" id="PTHR38111:SF11">
    <property type="entry name" value="TRANSCRIPTION FACTOR DOMAIN-CONTAINING PROTEIN-RELATED"/>
    <property type="match status" value="1"/>
</dbReference>